<evidence type="ECO:0000256" key="2">
    <source>
        <dbReference type="ARBA" id="ARBA00023242"/>
    </source>
</evidence>
<dbReference type="GO" id="GO:0045944">
    <property type="term" value="P:positive regulation of transcription by RNA polymerase II"/>
    <property type="evidence" value="ECO:0007669"/>
    <property type="project" value="TreeGrafter"/>
</dbReference>
<feature type="region of interest" description="Disordered" evidence="3">
    <location>
        <begin position="1"/>
        <end position="22"/>
    </location>
</feature>
<dbReference type="PROSITE" id="PS00463">
    <property type="entry name" value="ZN2_CY6_FUNGAL_1"/>
    <property type="match status" value="1"/>
</dbReference>
<dbReference type="InterPro" id="IPR021858">
    <property type="entry name" value="Fun_TF"/>
</dbReference>
<keyword evidence="2" id="KW-0539">Nucleus</keyword>
<keyword evidence="6" id="KW-1185">Reference proteome</keyword>
<dbReference type="PANTHER" id="PTHR37534:SF11">
    <property type="entry name" value="ZN(II)2CYS6 TRANSCRIPTION FACTOR (EUROFUNG)"/>
    <property type="match status" value="1"/>
</dbReference>
<protein>
    <recommendedName>
        <fullName evidence="4">Zn(2)-C6 fungal-type domain-containing protein</fullName>
    </recommendedName>
</protein>
<dbReference type="GO" id="GO:0005634">
    <property type="term" value="C:nucleus"/>
    <property type="evidence" value="ECO:0007669"/>
    <property type="project" value="UniProtKB-SubCell"/>
</dbReference>
<dbReference type="PROSITE" id="PS50048">
    <property type="entry name" value="ZN2_CY6_FUNGAL_2"/>
    <property type="match status" value="1"/>
</dbReference>
<dbReference type="EMBL" id="ML977137">
    <property type="protein sequence ID" value="KAF1992415.1"/>
    <property type="molecule type" value="Genomic_DNA"/>
</dbReference>
<dbReference type="CDD" id="cd00067">
    <property type="entry name" value="GAL4"/>
    <property type="match status" value="1"/>
</dbReference>
<dbReference type="SUPFAM" id="SSF57701">
    <property type="entry name" value="Zn2/Cys6 DNA-binding domain"/>
    <property type="match status" value="1"/>
</dbReference>
<dbReference type="GO" id="GO:0008270">
    <property type="term" value="F:zinc ion binding"/>
    <property type="evidence" value="ECO:0007669"/>
    <property type="project" value="InterPro"/>
</dbReference>
<dbReference type="Pfam" id="PF11951">
    <property type="entry name" value="Fungal_trans_2"/>
    <property type="match status" value="1"/>
</dbReference>
<dbReference type="InterPro" id="IPR001138">
    <property type="entry name" value="Zn2Cys6_DnaBD"/>
</dbReference>
<evidence type="ECO:0000256" key="3">
    <source>
        <dbReference type="SAM" id="MobiDB-lite"/>
    </source>
</evidence>
<dbReference type="Pfam" id="PF00172">
    <property type="entry name" value="Zn_clus"/>
    <property type="match status" value="1"/>
</dbReference>
<feature type="region of interest" description="Disordered" evidence="3">
    <location>
        <begin position="75"/>
        <end position="104"/>
    </location>
</feature>
<dbReference type="InterPro" id="IPR036864">
    <property type="entry name" value="Zn2-C6_fun-type_DNA-bd_sf"/>
</dbReference>
<dbReference type="OrthoDB" id="4835445at2759"/>
<evidence type="ECO:0000256" key="1">
    <source>
        <dbReference type="ARBA" id="ARBA00004123"/>
    </source>
</evidence>
<sequence>MESPVAQNPVPINPRKRSKSRLGCQTCKQKRLKCDETKPFCVNCRNRGLRCPGYEKKLKWSTKYEVFKPANISFSTARKTVPPSPEPPQEDPDQRDSPQDSNEVPVGQAVHVDFNIDPVLLEPVQVSHSLEDEAEPEGVQYTNPLRDYVNNARTLLQDAAPQNISLQSFEDTSLPITENQYEETMLTPLAEEPEPEDQLIEDIIADSSDTFDEVVSPSEWSIGTQQSPNFVNTSQALLQRYYRFSLSPTPRRLTDTSTALVEHYFRDVCVLYSAFDSTLNPFRMTIGRLWDSSPSIFYAIQSMAAAHLGNCIPYMSAIGIQMQHKARESVRSEIQLASVSEDRKVVDRVILTILLLGMTAAWHETGDLGLLYLHAARQLMAPRLLKPQEDQSPENRRNDQFFQEAMIYWEMTMSFITSESDSDPLSLRNSVSLDHYDNANDSILPHLPPQPTSNALTNTKVLPHPWTGIAPRIQLLFAEVGRLVRNERLACMQDAFLNIDLHSSSRLSLAGQLEDELLAVQQLSLESVISPNDPNTSQQDFLTIAEATRCAALLEIYRVFPSILSHRLGVVGGNPFFSDLFSDASNSNPLPNLAGPDFLNALAIHTLTLLESVPTHSGTRFIQLLLILVAAAELRFSPNIPESAQTRDISTLHARAFAEGRLSELSRRLPRKPVERMMQILREVWGRVDGVGMGGDADVFWVDVMLEHGWETVMG</sequence>
<evidence type="ECO:0000259" key="4">
    <source>
        <dbReference type="PROSITE" id="PS50048"/>
    </source>
</evidence>
<evidence type="ECO:0000313" key="5">
    <source>
        <dbReference type="EMBL" id="KAF1992415.1"/>
    </source>
</evidence>
<evidence type="ECO:0000313" key="6">
    <source>
        <dbReference type="Proteomes" id="UP000800041"/>
    </source>
</evidence>
<dbReference type="GO" id="GO:0000981">
    <property type="term" value="F:DNA-binding transcription factor activity, RNA polymerase II-specific"/>
    <property type="evidence" value="ECO:0007669"/>
    <property type="project" value="InterPro"/>
</dbReference>
<dbReference type="Gene3D" id="4.10.240.10">
    <property type="entry name" value="Zn(2)-C6 fungal-type DNA-binding domain"/>
    <property type="match status" value="1"/>
</dbReference>
<comment type="subcellular location">
    <subcellularLocation>
        <location evidence="1">Nucleus</location>
    </subcellularLocation>
</comment>
<proteinExistence type="predicted"/>
<reference evidence="5" key="1">
    <citation type="journal article" date="2020" name="Stud. Mycol.">
        <title>101 Dothideomycetes genomes: a test case for predicting lifestyles and emergence of pathogens.</title>
        <authorList>
            <person name="Haridas S."/>
            <person name="Albert R."/>
            <person name="Binder M."/>
            <person name="Bloem J."/>
            <person name="Labutti K."/>
            <person name="Salamov A."/>
            <person name="Andreopoulos B."/>
            <person name="Baker S."/>
            <person name="Barry K."/>
            <person name="Bills G."/>
            <person name="Bluhm B."/>
            <person name="Cannon C."/>
            <person name="Castanera R."/>
            <person name="Culley D."/>
            <person name="Daum C."/>
            <person name="Ezra D."/>
            <person name="Gonzalez J."/>
            <person name="Henrissat B."/>
            <person name="Kuo A."/>
            <person name="Liang C."/>
            <person name="Lipzen A."/>
            <person name="Lutzoni F."/>
            <person name="Magnuson J."/>
            <person name="Mondo S."/>
            <person name="Nolan M."/>
            <person name="Ohm R."/>
            <person name="Pangilinan J."/>
            <person name="Park H.-J."/>
            <person name="Ramirez L."/>
            <person name="Alfaro M."/>
            <person name="Sun H."/>
            <person name="Tritt A."/>
            <person name="Yoshinaga Y."/>
            <person name="Zwiers L.-H."/>
            <person name="Turgeon B."/>
            <person name="Goodwin S."/>
            <person name="Spatafora J."/>
            <person name="Crous P."/>
            <person name="Grigoriev I."/>
        </authorList>
    </citation>
    <scope>NUCLEOTIDE SEQUENCE</scope>
    <source>
        <strain evidence="5">CBS 113979</strain>
    </source>
</reference>
<dbReference type="AlphaFoldDB" id="A0A6G1HGY0"/>
<gene>
    <name evidence="5" type="ORF">K402DRAFT_321226</name>
</gene>
<feature type="domain" description="Zn(2)-C6 fungal-type" evidence="4">
    <location>
        <begin position="23"/>
        <end position="51"/>
    </location>
</feature>
<dbReference type="Proteomes" id="UP000800041">
    <property type="component" value="Unassembled WGS sequence"/>
</dbReference>
<accession>A0A6G1HGY0</accession>
<dbReference type="SMART" id="SM00066">
    <property type="entry name" value="GAL4"/>
    <property type="match status" value="1"/>
</dbReference>
<organism evidence="5 6">
    <name type="scientific">Aulographum hederae CBS 113979</name>
    <dbReference type="NCBI Taxonomy" id="1176131"/>
    <lineage>
        <taxon>Eukaryota</taxon>
        <taxon>Fungi</taxon>
        <taxon>Dikarya</taxon>
        <taxon>Ascomycota</taxon>
        <taxon>Pezizomycotina</taxon>
        <taxon>Dothideomycetes</taxon>
        <taxon>Pleosporomycetidae</taxon>
        <taxon>Aulographales</taxon>
        <taxon>Aulographaceae</taxon>
    </lineage>
</organism>
<dbReference type="PANTHER" id="PTHR37534">
    <property type="entry name" value="TRANSCRIPTIONAL ACTIVATOR PROTEIN UGA3"/>
    <property type="match status" value="1"/>
</dbReference>
<name>A0A6G1HGY0_9PEZI</name>
<dbReference type="GO" id="GO:0000976">
    <property type="term" value="F:transcription cis-regulatory region binding"/>
    <property type="evidence" value="ECO:0007669"/>
    <property type="project" value="TreeGrafter"/>
</dbReference>